<reference evidence="3 4" key="1">
    <citation type="submission" date="2017-11" db="EMBL/GenBank/DDBJ databases">
        <title>Draft Genome Sequence of Lactobacillus curieae NBRC 111893 isolated from Koso, a Japanese sugar-Vegetable Fermented Beverage.</title>
        <authorList>
            <person name="Chiou T.Y."/>
            <person name="Oshima K."/>
            <person name="Suda W."/>
            <person name="Hattori M."/>
            <person name="Takahashi T."/>
        </authorList>
    </citation>
    <scope>NUCLEOTIDE SEQUENCE [LARGE SCALE GENOMIC DNA]</scope>
    <source>
        <strain evidence="3 4">NBRC111893</strain>
    </source>
</reference>
<dbReference type="Proteomes" id="UP000286974">
    <property type="component" value="Unassembled WGS sequence"/>
</dbReference>
<evidence type="ECO:0000313" key="4">
    <source>
        <dbReference type="Proteomes" id="UP000286974"/>
    </source>
</evidence>
<dbReference type="InterPro" id="IPR036188">
    <property type="entry name" value="FAD/NAD-bd_sf"/>
</dbReference>
<name>A0A401FP20_9LACO</name>
<sequence length="140" mass="15549">MDFDVIFIGSGHASWHAAVMLSQAGKRVAIIEEDTIAGTCTSYGCDPKILLDGPFELKNQLRQYPGIINGDVDINWSALMDYKNKIINPLPVQLEQVFKAVGITIIKGHGQLTDKILWRLIQINILPRISLLPLVNILVD</sequence>
<protein>
    <submittedName>
        <fullName evidence="3">Similar to glutathione reductase</fullName>
    </submittedName>
</protein>
<evidence type="ECO:0000259" key="2">
    <source>
        <dbReference type="Pfam" id="PF07992"/>
    </source>
</evidence>
<dbReference type="AlphaFoldDB" id="A0A401FP20"/>
<dbReference type="SUPFAM" id="SSF51905">
    <property type="entry name" value="FAD/NAD(P)-binding domain"/>
    <property type="match status" value="1"/>
</dbReference>
<organism evidence="3 4">
    <name type="scientific">Lentilactobacillus kosonis</name>
    <dbReference type="NCBI Taxonomy" id="2810561"/>
    <lineage>
        <taxon>Bacteria</taxon>
        <taxon>Bacillati</taxon>
        <taxon>Bacillota</taxon>
        <taxon>Bacilli</taxon>
        <taxon>Lactobacillales</taxon>
        <taxon>Lactobacillaceae</taxon>
        <taxon>Lentilactobacillus</taxon>
    </lineage>
</organism>
<keyword evidence="4" id="KW-1185">Reference proteome</keyword>
<dbReference type="Pfam" id="PF07992">
    <property type="entry name" value="Pyr_redox_2"/>
    <property type="match status" value="1"/>
</dbReference>
<dbReference type="PANTHER" id="PTHR22912">
    <property type="entry name" value="DISULFIDE OXIDOREDUCTASE"/>
    <property type="match status" value="1"/>
</dbReference>
<evidence type="ECO:0000313" key="3">
    <source>
        <dbReference type="EMBL" id="GAY74018.1"/>
    </source>
</evidence>
<comment type="similarity">
    <text evidence="1">Belongs to the class-I pyridine nucleotide-disulfide oxidoreductase family.</text>
</comment>
<comment type="caution">
    <text evidence="3">The sequence shown here is derived from an EMBL/GenBank/DDBJ whole genome shotgun (WGS) entry which is preliminary data.</text>
</comment>
<dbReference type="InterPro" id="IPR023753">
    <property type="entry name" value="FAD/NAD-binding_dom"/>
</dbReference>
<dbReference type="Gene3D" id="3.50.50.60">
    <property type="entry name" value="FAD/NAD(P)-binding domain"/>
    <property type="match status" value="1"/>
</dbReference>
<dbReference type="STRING" id="1138822.PL11_001345"/>
<dbReference type="GO" id="GO:0006103">
    <property type="term" value="P:2-oxoglutarate metabolic process"/>
    <property type="evidence" value="ECO:0007669"/>
    <property type="project" value="TreeGrafter"/>
</dbReference>
<dbReference type="PRINTS" id="PR00411">
    <property type="entry name" value="PNDRDTASEI"/>
</dbReference>
<proteinExistence type="inferred from homology"/>
<evidence type="ECO:0000256" key="1">
    <source>
        <dbReference type="ARBA" id="ARBA00007532"/>
    </source>
</evidence>
<dbReference type="GO" id="GO:0050660">
    <property type="term" value="F:flavin adenine dinucleotide binding"/>
    <property type="evidence" value="ECO:0007669"/>
    <property type="project" value="TreeGrafter"/>
</dbReference>
<feature type="domain" description="FAD/NAD(P)-binding" evidence="2">
    <location>
        <begin position="3"/>
        <end position="114"/>
    </location>
</feature>
<dbReference type="EMBL" id="BEXA01000005">
    <property type="protein sequence ID" value="GAY74018.1"/>
    <property type="molecule type" value="Genomic_DNA"/>
</dbReference>
<dbReference type="GO" id="GO:0004148">
    <property type="term" value="F:dihydrolipoyl dehydrogenase (NADH) activity"/>
    <property type="evidence" value="ECO:0007669"/>
    <property type="project" value="TreeGrafter"/>
</dbReference>
<gene>
    <name evidence="3" type="ORF">NBRC111893_2164</name>
</gene>
<dbReference type="InterPro" id="IPR050151">
    <property type="entry name" value="Class-I_Pyr_Nuc-Dis_Oxidored"/>
</dbReference>
<accession>A0A401FP20</accession>
<dbReference type="PANTHER" id="PTHR22912:SF151">
    <property type="entry name" value="DIHYDROLIPOYL DEHYDROGENASE, MITOCHONDRIAL"/>
    <property type="match status" value="1"/>
</dbReference>